<feature type="non-terminal residue" evidence="2">
    <location>
        <position position="1"/>
    </location>
</feature>
<protein>
    <recommendedName>
        <fullName evidence="1">PDE8-like REC N-terminal domain-containing protein</fullName>
    </recommendedName>
</protein>
<dbReference type="Pfam" id="PF23198">
    <property type="entry name" value="PDE8A_N"/>
    <property type="match status" value="1"/>
</dbReference>
<evidence type="ECO:0000259" key="1">
    <source>
        <dbReference type="Pfam" id="PF23198"/>
    </source>
</evidence>
<feature type="domain" description="PDE8-like REC N-terminal" evidence="1">
    <location>
        <begin position="97"/>
        <end position="149"/>
    </location>
</feature>
<dbReference type="InterPro" id="IPR057304">
    <property type="entry name" value="PDE8-like_REC_N"/>
</dbReference>
<name>A0A6S7ILK7_PARCT</name>
<organism evidence="2 3">
    <name type="scientific">Paramuricea clavata</name>
    <name type="common">Red gorgonian</name>
    <name type="synonym">Violescent sea-whip</name>
    <dbReference type="NCBI Taxonomy" id="317549"/>
    <lineage>
        <taxon>Eukaryota</taxon>
        <taxon>Metazoa</taxon>
        <taxon>Cnidaria</taxon>
        <taxon>Anthozoa</taxon>
        <taxon>Octocorallia</taxon>
        <taxon>Malacalcyonacea</taxon>
        <taxon>Plexauridae</taxon>
        <taxon>Paramuricea</taxon>
    </lineage>
</organism>
<dbReference type="Pfam" id="PF08629">
    <property type="entry name" value="PDE8"/>
    <property type="match status" value="1"/>
</dbReference>
<reference evidence="2" key="1">
    <citation type="submission" date="2020-04" db="EMBL/GenBank/DDBJ databases">
        <authorList>
            <person name="Alioto T."/>
            <person name="Alioto T."/>
            <person name="Gomez Garrido J."/>
        </authorList>
    </citation>
    <scope>NUCLEOTIDE SEQUENCE</scope>
    <source>
        <strain evidence="2">A484AB</strain>
    </source>
</reference>
<keyword evidence="3" id="KW-1185">Reference proteome</keyword>
<accession>A0A6S7ILK7</accession>
<proteinExistence type="predicted"/>
<dbReference type="EMBL" id="CACRXK020010062">
    <property type="protein sequence ID" value="CAB4018566.1"/>
    <property type="molecule type" value="Genomic_DNA"/>
</dbReference>
<comment type="caution">
    <text evidence="2">The sequence shown here is derived from an EMBL/GenBank/DDBJ whole genome shotgun (WGS) entry which is preliminary data.</text>
</comment>
<dbReference type="Proteomes" id="UP001152795">
    <property type="component" value="Unassembled WGS sequence"/>
</dbReference>
<evidence type="ECO:0000313" key="3">
    <source>
        <dbReference type="Proteomes" id="UP001152795"/>
    </source>
</evidence>
<dbReference type="AlphaFoldDB" id="A0A6S7ILK7"/>
<sequence length="150" mass="16887">MGCAPSIHVSQSGIVYCREEIREPSSGARASSLSEVINHIHSEPGATALTSTVRITRGRFPSLDKRKSVETDTQSFDLRKMEEISQEERKEFTFGPMKLFQNPMSILLVFPNEDPQRSAFVLAAHRGSYHTKLCTTMDSALEHFLHNHPE</sequence>
<evidence type="ECO:0000313" key="2">
    <source>
        <dbReference type="EMBL" id="CAB4018566.1"/>
    </source>
</evidence>
<dbReference type="OrthoDB" id="8625070at2759"/>
<gene>
    <name evidence="2" type="ORF">PACLA_8A049167</name>
</gene>